<dbReference type="Gene3D" id="3.30.1230.10">
    <property type="entry name" value="YlxR-like"/>
    <property type="match status" value="1"/>
</dbReference>
<accession>A0A1Z5IDI4</accession>
<organism evidence="2 3">
    <name type="scientific">Secundilactobacillus mixtipabuli</name>
    <dbReference type="NCBI Taxonomy" id="1435342"/>
    <lineage>
        <taxon>Bacteria</taxon>
        <taxon>Bacillati</taxon>
        <taxon>Bacillota</taxon>
        <taxon>Bacilli</taxon>
        <taxon>Lactobacillales</taxon>
        <taxon>Lactobacillaceae</taxon>
        <taxon>Secundilactobacillus</taxon>
    </lineage>
</organism>
<protein>
    <recommendedName>
        <fullName evidence="1">YlxR domain-containing protein</fullName>
    </recommendedName>
</protein>
<name>A0A1Z5IDI4_9LACO</name>
<dbReference type="Pfam" id="PF04296">
    <property type="entry name" value="YlxR"/>
    <property type="match status" value="1"/>
</dbReference>
<dbReference type="InterPro" id="IPR037465">
    <property type="entry name" value="YlxR"/>
</dbReference>
<proteinExistence type="predicted"/>
<dbReference type="CDD" id="cd00279">
    <property type="entry name" value="YlxR"/>
    <property type="match status" value="1"/>
</dbReference>
<dbReference type="Proteomes" id="UP000198374">
    <property type="component" value="Unassembled WGS sequence"/>
</dbReference>
<dbReference type="AlphaFoldDB" id="A0A1Z5IDI4"/>
<keyword evidence="3" id="KW-1185">Reference proteome</keyword>
<gene>
    <name evidence="2" type="ORF">IWT30_01490</name>
</gene>
<dbReference type="PANTHER" id="PTHR34215">
    <property type="entry name" value="BLL0784 PROTEIN"/>
    <property type="match status" value="1"/>
</dbReference>
<reference evidence="2 3" key="1">
    <citation type="submission" date="2015-11" db="EMBL/GenBank/DDBJ databases">
        <title>Draft genome sequences of new species of the genus Lactobacillus isolated from orchardgrass silage.</title>
        <authorList>
            <person name="Tohno M."/>
            <person name="Tanizawa Y."/>
            <person name="Arita M."/>
        </authorList>
    </citation>
    <scope>NUCLEOTIDE SEQUENCE [LARGE SCALE GENOMIC DNA]</scope>
    <source>
        <strain evidence="2 3">IWT30</strain>
    </source>
</reference>
<evidence type="ECO:0000313" key="2">
    <source>
        <dbReference type="EMBL" id="GAW99520.1"/>
    </source>
</evidence>
<dbReference type="RefSeq" id="WP_089109312.1">
    <property type="nucleotide sequence ID" value="NZ_BCMF01000006.1"/>
</dbReference>
<sequence length="100" mass="11545">MKKRKVPMRKDIVTGEMAPKKDLVRIVRDKDNNVSVDPTGKKSGRGAYISLNVEIAKRAQKERTFDKVFETKVDSQFYDDLVAYVDHQQARRELFEDGKA</sequence>
<dbReference type="InterPro" id="IPR007393">
    <property type="entry name" value="YlxR_dom"/>
</dbReference>
<dbReference type="SUPFAM" id="SSF64376">
    <property type="entry name" value="YlxR-like"/>
    <property type="match status" value="1"/>
</dbReference>
<comment type="caution">
    <text evidence="2">The sequence shown here is derived from an EMBL/GenBank/DDBJ whole genome shotgun (WGS) entry which is preliminary data.</text>
</comment>
<feature type="domain" description="YlxR" evidence="1">
    <location>
        <begin position="9"/>
        <end position="81"/>
    </location>
</feature>
<dbReference type="OrthoDB" id="9813251at2"/>
<dbReference type="InterPro" id="IPR035931">
    <property type="entry name" value="YlxR-like_sf"/>
</dbReference>
<dbReference type="NCBIfam" id="NF047356">
    <property type="entry name" value="RNA_bind_RnpM"/>
    <property type="match status" value="1"/>
</dbReference>
<evidence type="ECO:0000259" key="1">
    <source>
        <dbReference type="Pfam" id="PF04296"/>
    </source>
</evidence>
<evidence type="ECO:0000313" key="3">
    <source>
        <dbReference type="Proteomes" id="UP000198374"/>
    </source>
</evidence>
<dbReference type="PANTHER" id="PTHR34215:SF1">
    <property type="entry name" value="YLXR DOMAIN-CONTAINING PROTEIN"/>
    <property type="match status" value="1"/>
</dbReference>
<dbReference type="EMBL" id="BCMF01000006">
    <property type="protein sequence ID" value="GAW99520.1"/>
    <property type="molecule type" value="Genomic_DNA"/>
</dbReference>